<name>A0A176QC39_9MICO</name>
<sequence>MQVVDPELADRVGQAVLGEGVDPERADDHLAIVGRAAQADEVTRDLLRQAVAAARAHGHSWSAIGGVLGMSRQGVQQRFGSEAGPGSDAEEPGAGAPGERRRLGPVTALDELAELEIAGRQGWRTVGAGMFYHLVERTDTQWQHRRVVWSRPADHYAREGWQVGCRAFPWLYLVRDTGRPAERGGALGPDAG</sequence>
<organism evidence="2 3">
    <name type="scientific">Janibacter melonis</name>
    <dbReference type="NCBI Taxonomy" id="262209"/>
    <lineage>
        <taxon>Bacteria</taxon>
        <taxon>Bacillati</taxon>
        <taxon>Actinomycetota</taxon>
        <taxon>Actinomycetes</taxon>
        <taxon>Micrococcales</taxon>
        <taxon>Intrasporangiaceae</taxon>
        <taxon>Janibacter</taxon>
    </lineage>
</organism>
<dbReference type="EMBL" id="LQZG01000003">
    <property type="protein sequence ID" value="OAB87303.1"/>
    <property type="molecule type" value="Genomic_DNA"/>
</dbReference>
<gene>
    <name evidence="2" type="ORF">AWH69_10690</name>
</gene>
<reference evidence="2 3" key="1">
    <citation type="submission" date="2016-01" db="EMBL/GenBank/DDBJ databases">
        <title>Janibacter melonis strain CD11_4 genome sequencing and assembly.</title>
        <authorList>
            <person name="Nair G.R."/>
            <person name="Kaur G."/>
            <person name="Chander A.M."/>
            <person name="Mayilraj S."/>
        </authorList>
    </citation>
    <scope>NUCLEOTIDE SEQUENCE [LARGE SCALE GENOMIC DNA]</scope>
    <source>
        <strain evidence="2 3">CD11-4</strain>
    </source>
</reference>
<evidence type="ECO:0000313" key="2">
    <source>
        <dbReference type="EMBL" id="OAB87303.1"/>
    </source>
</evidence>
<evidence type="ECO:0000313" key="3">
    <source>
        <dbReference type="Proteomes" id="UP000076976"/>
    </source>
</evidence>
<evidence type="ECO:0000256" key="1">
    <source>
        <dbReference type="SAM" id="MobiDB-lite"/>
    </source>
</evidence>
<dbReference type="STRING" id="262209.AWH69_10690"/>
<accession>A0A176QC39</accession>
<feature type="region of interest" description="Disordered" evidence="1">
    <location>
        <begin position="78"/>
        <end position="102"/>
    </location>
</feature>
<protein>
    <submittedName>
        <fullName evidence="2">Uncharacterized protein</fullName>
    </submittedName>
</protein>
<proteinExistence type="predicted"/>
<dbReference type="AlphaFoldDB" id="A0A176QC39"/>
<dbReference type="Proteomes" id="UP000076976">
    <property type="component" value="Unassembled WGS sequence"/>
</dbReference>
<comment type="caution">
    <text evidence="2">The sequence shown here is derived from an EMBL/GenBank/DDBJ whole genome shotgun (WGS) entry which is preliminary data.</text>
</comment>
<keyword evidence="3" id="KW-1185">Reference proteome</keyword>